<feature type="region of interest" description="Disordered" evidence="1">
    <location>
        <begin position="300"/>
        <end position="320"/>
    </location>
</feature>
<feature type="compositionally biased region" description="Basic and acidic residues" evidence="1">
    <location>
        <begin position="162"/>
        <end position="172"/>
    </location>
</feature>
<evidence type="ECO:0000313" key="4">
    <source>
        <dbReference type="Proteomes" id="UP001433268"/>
    </source>
</evidence>
<proteinExistence type="predicted"/>
<dbReference type="Proteomes" id="UP001433268">
    <property type="component" value="Unassembled WGS sequence"/>
</dbReference>
<dbReference type="PANTHER" id="PTHR12357">
    <property type="entry name" value="YTH YT521-B HOMOLOGY DOMAIN-CONTAINING"/>
    <property type="match status" value="1"/>
</dbReference>
<dbReference type="PROSITE" id="PS50882">
    <property type="entry name" value="YTH"/>
    <property type="match status" value="1"/>
</dbReference>
<keyword evidence="4" id="KW-1185">Reference proteome</keyword>
<dbReference type="InterPro" id="IPR007275">
    <property type="entry name" value="YTH_domain"/>
</dbReference>
<dbReference type="GeneID" id="92042894"/>
<evidence type="ECO:0000259" key="2">
    <source>
        <dbReference type="PROSITE" id="PS50882"/>
    </source>
</evidence>
<sequence>MASYNENPQQQQDADRDLDDWLHLTGWHNVADRNAKLAQFRDIHYDYETRRRELMRGTFDDMPQGQGPYESSQNIELAGNAGNECPPPQQQQQQFTLPIRPAPGAHHQPGPAGPSGPTGPRARERSNRSRSPVLRGRSLVRGRSPAHGRSQIRGGGAAGGYRQRDYPEPRRPIVHPIRDVDLGDWDDTRFFMIKSTSLRNIFACHDDNLWATSSVEKGNMLSDAYMTTKNVILFFSANGSQSIQGYVSRFSCPHDRPPSGNIAKPEWYPRFSHHMSEPFPVEWLSKNTCPDRPMKGLLNRLNRNDAPGSGGAFLPPTRSRDCQEVDSQCGRDMLEILKRNAESAAAGTGAGVAARAE</sequence>
<dbReference type="RefSeq" id="XP_066668757.1">
    <property type="nucleotide sequence ID" value="XM_066809834.1"/>
</dbReference>
<evidence type="ECO:0000313" key="3">
    <source>
        <dbReference type="EMBL" id="KAK8084248.1"/>
    </source>
</evidence>
<organism evidence="3 4">
    <name type="scientific">Apiospora hydei</name>
    <dbReference type="NCBI Taxonomy" id="1337664"/>
    <lineage>
        <taxon>Eukaryota</taxon>
        <taxon>Fungi</taxon>
        <taxon>Dikarya</taxon>
        <taxon>Ascomycota</taxon>
        <taxon>Pezizomycotina</taxon>
        <taxon>Sordariomycetes</taxon>
        <taxon>Xylariomycetidae</taxon>
        <taxon>Amphisphaeriales</taxon>
        <taxon>Apiosporaceae</taxon>
        <taxon>Apiospora</taxon>
    </lineage>
</organism>
<reference evidence="3 4" key="1">
    <citation type="submission" date="2023-01" db="EMBL/GenBank/DDBJ databases">
        <title>Analysis of 21 Apiospora genomes using comparative genomics revels a genus with tremendous synthesis potential of carbohydrate active enzymes and secondary metabolites.</title>
        <authorList>
            <person name="Sorensen T."/>
        </authorList>
    </citation>
    <scope>NUCLEOTIDE SEQUENCE [LARGE SCALE GENOMIC DNA]</scope>
    <source>
        <strain evidence="3 4">CBS 114990</strain>
    </source>
</reference>
<dbReference type="CDD" id="cd21134">
    <property type="entry name" value="YTH"/>
    <property type="match status" value="1"/>
</dbReference>
<dbReference type="EMBL" id="JAQQWN010000005">
    <property type="protein sequence ID" value="KAK8084248.1"/>
    <property type="molecule type" value="Genomic_DNA"/>
</dbReference>
<gene>
    <name evidence="3" type="ORF">PG997_005519</name>
</gene>
<feature type="domain" description="YTH" evidence="2">
    <location>
        <begin position="188"/>
        <end position="337"/>
    </location>
</feature>
<feature type="region of interest" description="Disordered" evidence="1">
    <location>
        <begin position="58"/>
        <end position="172"/>
    </location>
</feature>
<comment type="caution">
    <text evidence="3">The sequence shown here is derived from an EMBL/GenBank/DDBJ whole genome shotgun (WGS) entry which is preliminary data.</text>
</comment>
<protein>
    <submittedName>
        <fullName evidence="3">Splicing factor</fullName>
    </submittedName>
</protein>
<accession>A0ABR1WLB8</accession>
<dbReference type="Gene3D" id="3.10.590.10">
    <property type="entry name" value="ph1033 like domains"/>
    <property type="match status" value="1"/>
</dbReference>
<dbReference type="Pfam" id="PF04146">
    <property type="entry name" value="YTH"/>
    <property type="match status" value="1"/>
</dbReference>
<evidence type="ECO:0000256" key="1">
    <source>
        <dbReference type="SAM" id="MobiDB-lite"/>
    </source>
</evidence>
<name>A0ABR1WLB8_9PEZI</name>
<dbReference type="InterPro" id="IPR045168">
    <property type="entry name" value="YTH_prot"/>
</dbReference>